<evidence type="ECO:0000256" key="2">
    <source>
        <dbReference type="ARBA" id="ARBA00022771"/>
    </source>
</evidence>
<keyword evidence="3 4" id="KW-0862">Zinc</keyword>
<feature type="compositionally biased region" description="Low complexity" evidence="5">
    <location>
        <begin position="483"/>
        <end position="494"/>
    </location>
</feature>
<feature type="domain" description="C3H1-type" evidence="6">
    <location>
        <begin position="603"/>
        <end position="630"/>
    </location>
</feature>
<dbReference type="PANTHER" id="PTHR37562:SF5">
    <property type="entry name" value="C3H1-TYPE DOMAIN-CONTAINING PROTEIN"/>
    <property type="match status" value="1"/>
</dbReference>
<feature type="zinc finger region" description="C3H1-type" evidence="4">
    <location>
        <begin position="603"/>
        <end position="630"/>
    </location>
</feature>
<dbReference type="SUPFAM" id="SSF90229">
    <property type="entry name" value="CCCH zinc finger"/>
    <property type="match status" value="1"/>
</dbReference>
<feature type="compositionally biased region" description="Basic and acidic residues" evidence="5">
    <location>
        <begin position="472"/>
        <end position="481"/>
    </location>
</feature>
<proteinExistence type="predicted"/>
<evidence type="ECO:0000256" key="4">
    <source>
        <dbReference type="PROSITE-ProRule" id="PRU00723"/>
    </source>
</evidence>
<evidence type="ECO:0000256" key="1">
    <source>
        <dbReference type="ARBA" id="ARBA00022723"/>
    </source>
</evidence>
<feature type="region of interest" description="Disordered" evidence="5">
    <location>
        <begin position="472"/>
        <end position="511"/>
    </location>
</feature>
<protein>
    <recommendedName>
        <fullName evidence="6">C3H1-type domain-containing protein</fullName>
    </recommendedName>
</protein>
<dbReference type="EMBL" id="AUPL01005022">
    <property type="protein sequence ID" value="ESL07291.1"/>
    <property type="molecule type" value="Genomic_DNA"/>
</dbReference>
<feature type="compositionally biased region" description="Polar residues" evidence="5">
    <location>
        <begin position="118"/>
        <end position="140"/>
    </location>
</feature>
<dbReference type="SMART" id="SM00356">
    <property type="entry name" value="ZnF_C3H1"/>
    <property type="match status" value="2"/>
</dbReference>
<keyword evidence="1 4" id="KW-0479">Metal-binding</keyword>
<comment type="caution">
    <text evidence="7">The sequence shown here is derived from an EMBL/GenBank/DDBJ whole genome shotgun (WGS) entry which is preliminary data.</text>
</comment>
<feature type="region of interest" description="Disordered" evidence="5">
    <location>
        <begin position="68"/>
        <end position="90"/>
    </location>
</feature>
<dbReference type="PANTHER" id="PTHR37562">
    <property type="entry name" value="C3H1-TYPE DOMAIN-CONTAINING PROTEIN-RELATED"/>
    <property type="match status" value="1"/>
</dbReference>
<gene>
    <name evidence="7" type="ORF">TRSC58_05022</name>
</gene>
<organism evidence="7 8">
    <name type="scientific">Trypanosoma rangeli SC58</name>
    <dbReference type="NCBI Taxonomy" id="429131"/>
    <lineage>
        <taxon>Eukaryota</taxon>
        <taxon>Discoba</taxon>
        <taxon>Euglenozoa</taxon>
        <taxon>Kinetoplastea</taxon>
        <taxon>Metakinetoplastina</taxon>
        <taxon>Trypanosomatida</taxon>
        <taxon>Trypanosomatidae</taxon>
        <taxon>Trypanosoma</taxon>
        <taxon>Herpetosoma</taxon>
    </lineage>
</organism>
<evidence type="ECO:0000313" key="8">
    <source>
        <dbReference type="Proteomes" id="UP000031737"/>
    </source>
</evidence>
<dbReference type="OrthoDB" id="265008at2759"/>
<evidence type="ECO:0000259" key="6">
    <source>
        <dbReference type="PROSITE" id="PS50103"/>
    </source>
</evidence>
<dbReference type="VEuPathDB" id="TriTrypDB:TRSC58_05022"/>
<dbReference type="GO" id="GO:0008270">
    <property type="term" value="F:zinc ion binding"/>
    <property type="evidence" value="ECO:0007669"/>
    <property type="project" value="UniProtKB-KW"/>
</dbReference>
<dbReference type="PROSITE" id="PS50103">
    <property type="entry name" value="ZF_C3H1"/>
    <property type="match status" value="2"/>
</dbReference>
<evidence type="ECO:0000313" key="7">
    <source>
        <dbReference type="EMBL" id="ESL07291.1"/>
    </source>
</evidence>
<evidence type="ECO:0000256" key="5">
    <source>
        <dbReference type="SAM" id="MobiDB-lite"/>
    </source>
</evidence>
<reference evidence="7 8" key="1">
    <citation type="submission" date="2013-07" db="EMBL/GenBank/DDBJ databases">
        <authorList>
            <person name="Stoco P.H."/>
            <person name="Wagner G."/>
            <person name="Gerber A."/>
            <person name="Zaha A."/>
            <person name="Thompson C."/>
            <person name="Bartholomeu D.C."/>
            <person name="Luckemeyer D.D."/>
            <person name="Bahia D."/>
            <person name="Loreto E."/>
            <person name="Prestes E.B."/>
            <person name="Lima F.M."/>
            <person name="Rodrigues-Luiz G."/>
            <person name="Vallejo G.A."/>
            <person name="Filho J.F."/>
            <person name="Monteiro K.M."/>
            <person name="Tyler K.M."/>
            <person name="de Almeida L.G."/>
            <person name="Ortiz M.F."/>
            <person name="Siervo M.A."/>
            <person name="de Moraes M.H."/>
            <person name="Cunha O.L."/>
            <person name="Mendonca-Neto R."/>
            <person name="Silva R."/>
            <person name="Teixeira S.M."/>
            <person name="Murta S.M."/>
            <person name="Sincero T.C."/>
            <person name="Mendes T.A."/>
            <person name="Urmenyi T.P."/>
            <person name="Silva V.G."/>
            <person name="da Rocha W.D."/>
            <person name="Andersson B."/>
            <person name="Romanha A.J."/>
            <person name="Steindel M."/>
            <person name="de Vasconcelos A.T."/>
            <person name="Grisard E.C."/>
        </authorList>
    </citation>
    <scope>NUCLEOTIDE SEQUENCE [LARGE SCALE GENOMIC DNA]</scope>
    <source>
        <strain evidence="7 8">SC58</strain>
    </source>
</reference>
<accession>A0A061IZI4</accession>
<keyword evidence="2 4" id="KW-0863">Zinc-finger</keyword>
<feature type="region of interest" description="Disordered" evidence="5">
    <location>
        <begin position="118"/>
        <end position="153"/>
    </location>
</feature>
<keyword evidence="8" id="KW-1185">Reference proteome</keyword>
<feature type="zinc finger region" description="C3H1-type" evidence="4">
    <location>
        <begin position="736"/>
        <end position="764"/>
    </location>
</feature>
<feature type="domain" description="C3H1-type" evidence="6">
    <location>
        <begin position="736"/>
        <end position="764"/>
    </location>
</feature>
<evidence type="ECO:0000256" key="3">
    <source>
        <dbReference type="ARBA" id="ARBA00022833"/>
    </source>
</evidence>
<dbReference type="AlphaFoldDB" id="A0A061IZI4"/>
<dbReference type="Proteomes" id="UP000031737">
    <property type="component" value="Unassembled WGS sequence"/>
</dbReference>
<name>A0A061IZI4_TRYRA</name>
<sequence>MVTQTTMMPVRGTGSVGAWSDAAPPSKTLLNSHHSAVGDRGELTGSKTLGNGEKLLHRSVSAGSDCLDTSKGARRTPHGPVDGVLLNHPTTPQDSILSPVSWRHNPYGVSPCSPVTLVPSTTHRQSPWLSTNSRKGSMATNDAADGSATNDDITDAPSIKVCTRSAINVMGNGNHGRQKSCCTTTPDASVHNGLLGDGEMRYDEELITCMSRSSAPSRSDDLLVEPQPQLQHPQRHHGSVCGRTHWRNVHLGQKLTRANSMQNGARISGLGHTPDAYTGSVFSRSLTSAHPNHYYCDVHPSQHPSEVHLRTYSHHSRQSSTTVSGSFTGVQEILALSRSPNGHNFQPVEEAAAYRPFCSPETEPELAVSQRSTMDHFSAHMSFAGDFFTHPSNLPQHSASGTNATPFKYWGLGEVRPVTPQSKEALNDHDTNGNSGLICFDDDDEIEAYNVTLRPNEVNASLNMAELDDVKVEAPSEDPRSLSKSTATKSATSAGDGLAATEGADDNPSLQATTTTMHETTAGQPPLQESQQANARQAIDWTLLEHLMLADPTKEVMCFPGCTFSVYDSGIQNHYLIESTEIVATHGSLEYLKMNESHGTQSRFRFQLCKRYLNRHCTRGAHCPYIHTHSIPSPNYVHVNENAISAAAVEGFEVLPEELRGGKNSNRYPTMPYGTVFHVYPPNQGKNIPQFIPSEMILRTVGASNVYSVLLHSGTKKARDAAAADTAGCENGGLNNVKARHCAHFQFNKMCNLGEACNFIHSLVPYLQRLSASPQGQSYVPMVAPSRSFVLPSAAMTPFTPFPNGTSNGGVTPPYPMEFMQHPLLHLPQLAPQQLRQQQQHVMPSAPLSQLIPPPGVAEHIMYQRNISMMPLQTYVQSSVPSAWDGGLRYAANYP</sequence>
<dbReference type="InterPro" id="IPR000571">
    <property type="entry name" value="Znf_CCCH"/>
</dbReference>
<dbReference type="InterPro" id="IPR036855">
    <property type="entry name" value="Znf_CCCH_sf"/>
</dbReference>